<feature type="binding site" evidence="11">
    <location>
        <position position="107"/>
    </location>
    <ligand>
        <name>Zn(2+)</name>
        <dbReference type="ChEBI" id="CHEBI:29105"/>
    </ligand>
</feature>
<evidence type="ECO:0000256" key="2">
    <source>
        <dbReference type="ARBA" id="ARBA00005940"/>
    </source>
</evidence>
<dbReference type="EMBL" id="CP009920">
    <property type="protein sequence ID" value="AJI22818.1"/>
    <property type="molecule type" value="Genomic_DNA"/>
</dbReference>
<dbReference type="InterPro" id="IPR013738">
    <property type="entry name" value="Beta_galactosidase_Trimer"/>
</dbReference>
<dbReference type="GO" id="GO:0046872">
    <property type="term" value="F:metal ion binding"/>
    <property type="evidence" value="ECO:0007669"/>
    <property type="project" value="UniProtKB-KW"/>
</dbReference>
<protein>
    <recommendedName>
        <fullName evidence="3 8">Beta-galactosidase</fullName>
        <shortName evidence="8">Beta-gal</shortName>
        <ecNumber evidence="3 8">3.2.1.23</ecNumber>
    </recommendedName>
</protein>
<dbReference type="PANTHER" id="PTHR36447:SF2">
    <property type="entry name" value="BETA-GALACTOSIDASE YESZ"/>
    <property type="match status" value="1"/>
</dbReference>
<evidence type="ECO:0000259" key="13">
    <source>
        <dbReference type="Pfam" id="PF08532"/>
    </source>
</evidence>
<feature type="binding site" evidence="11">
    <location>
        <position position="156"/>
    </location>
    <ligand>
        <name>Zn(2+)</name>
        <dbReference type="ChEBI" id="CHEBI:29105"/>
    </ligand>
</feature>
<dbReference type="Gene3D" id="3.20.20.80">
    <property type="entry name" value="Glycosidases"/>
    <property type="match status" value="1"/>
</dbReference>
<feature type="binding site" evidence="11">
    <location>
        <position position="151"/>
    </location>
    <ligand>
        <name>Zn(2+)</name>
        <dbReference type="ChEBI" id="CHEBI:29105"/>
    </ligand>
</feature>
<dbReference type="EC" id="3.2.1.23" evidence="3 8"/>
<comment type="catalytic activity">
    <reaction evidence="1 8">
        <text>Hydrolysis of terminal non-reducing beta-D-galactose residues in beta-D-galactosides.</text>
        <dbReference type="EC" id="3.2.1.23"/>
    </reaction>
</comment>
<dbReference type="RefSeq" id="WP_034652811.1">
    <property type="nucleotide sequence ID" value="NZ_BCVB01000005.1"/>
</dbReference>
<proteinExistence type="inferred from homology"/>
<keyword evidence="4 11" id="KW-0479">Metal-binding</keyword>
<dbReference type="AlphaFoldDB" id="A0A0B6AQ94"/>
<keyword evidence="7 8" id="KW-0326">Glycosidase</keyword>
<feature type="domain" description="Glycoside hydrolase family 42 N-terminal" evidence="12">
    <location>
        <begin position="6"/>
        <end position="379"/>
    </location>
</feature>
<dbReference type="Pfam" id="PF08532">
    <property type="entry name" value="Glyco_hydro_42M"/>
    <property type="match status" value="1"/>
</dbReference>
<evidence type="ECO:0000256" key="11">
    <source>
        <dbReference type="PIRSR" id="PIRSR001084-3"/>
    </source>
</evidence>
<keyword evidence="5 8" id="KW-0378">Hydrolase</keyword>
<evidence type="ECO:0000259" key="12">
    <source>
        <dbReference type="Pfam" id="PF02449"/>
    </source>
</evidence>
<organism evidence="14 15">
    <name type="scientific">Priestia megaterium (strain ATCC 14581 / DSM 32 / CCUG 1817 / JCM 2506 / NBRC 15308 / NCIMB 9376 / NCTC 10342 / NRRL B-14308 / VKM B-512 / Ford 19)</name>
    <name type="common">Bacillus megaterium</name>
    <dbReference type="NCBI Taxonomy" id="1348623"/>
    <lineage>
        <taxon>Bacteria</taxon>
        <taxon>Bacillati</taxon>
        <taxon>Bacillota</taxon>
        <taxon>Bacilli</taxon>
        <taxon>Bacillales</taxon>
        <taxon>Bacillaceae</taxon>
        <taxon>Priestia</taxon>
    </lineage>
</organism>
<dbReference type="SMR" id="A0A0B6AQ94"/>
<dbReference type="InterPro" id="IPR013529">
    <property type="entry name" value="Glyco_hydro_42_N"/>
</dbReference>
<dbReference type="GO" id="GO:0005975">
    <property type="term" value="P:carbohydrate metabolic process"/>
    <property type="evidence" value="ECO:0007669"/>
    <property type="project" value="InterPro"/>
</dbReference>
<evidence type="ECO:0000256" key="1">
    <source>
        <dbReference type="ARBA" id="ARBA00001412"/>
    </source>
</evidence>
<sequence>MYIGVDYYPEHWPENMIEEDIQGIKELGSNMVRIGEFAWHLMEPKEGEYDFSFFDSVINKLKKQNIDVMFGTPTATFPAWLAKQHPSILSKDENGAVRAFGGRRQYCFNSPLYRKYSAQITEQLVKHYCSEEAIVAWQVDNEFGHEGSDMCYCEQCHKEFQQFLERQYKDINELNEKYGTIFWGQTYNEFTEVPMPVKTITTHSPSLKLDWARFRSFSLNRYAHEQTAIVKKYKGDHQLLTTNVSGGFFDKWFDHEENLEVMDFVSYDNYPVWGGQTEPITPAHIALGHDFNRGLLHKNFWIVEELMGAQGHDIIGYLPRPNQAKMWSYQAFAHGCTNMLYFRWRGMTRGAEQYCYGVVGHDNHYGRRYKEVQSLFSEIVHYEHVLESGIKSDVAVLYDYENIWSWRFQQQSEGFDFTQELLRGYTPFYKLNTPIDVIPASRDFSSYKVLVVPALQIIDEELGKRFTEFTENGGVIVFTFRTGIKDKQNNIHFKQTLPGYVKEITGIEIHEVEALSSTQKAAIKGVGPYEGEQASVSVWRDIITPVTAEVLYEYDDPFYNQAAVTKNQFGRGTVYYVGCGIEEQTFEKIALDIVKQQHIEHTESEEGIEVYPRKLGEKSYSFLMNHTPEVKVFKDIVLQPYESRVVENIQP</sequence>
<dbReference type="PANTHER" id="PTHR36447">
    <property type="entry name" value="BETA-GALACTOSIDASE GANA"/>
    <property type="match status" value="1"/>
</dbReference>
<reference evidence="14 15" key="1">
    <citation type="journal article" date="2015" name="Genome Announc.">
        <title>Complete genome sequences for 35 biothreat assay-relevant bacillus species.</title>
        <authorList>
            <person name="Johnson S.L."/>
            <person name="Daligault H.E."/>
            <person name="Davenport K.W."/>
            <person name="Jaissle J."/>
            <person name="Frey K.G."/>
            <person name="Ladner J.T."/>
            <person name="Broomall S.M."/>
            <person name="Bishop-Lilly K.A."/>
            <person name="Bruce D.C."/>
            <person name="Gibbons H.S."/>
            <person name="Coyne S.R."/>
            <person name="Lo C.C."/>
            <person name="Meincke L."/>
            <person name="Munk A.C."/>
            <person name="Koroleva G.I."/>
            <person name="Rosenzweig C.N."/>
            <person name="Palacios G.F."/>
            <person name="Redden C.L."/>
            <person name="Minogue T.D."/>
            <person name="Chain P.S."/>
        </authorList>
    </citation>
    <scope>NUCLEOTIDE SEQUENCE [LARGE SCALE GENOMIC DNA]</scope>
    <source>
        <strain evidence="15">ATCC 14581 / DSM 32 / JCM 2506 / NBRC 15308 / NCIMB 9376 / NCTC 10342 / NRRL B-14308 / VKM B-512</strain>
    </source>
</reference>
<dbReference type="GO" id="GO:0004565">
    <property type="term" value="F:beta-galactosidase activity"/>
    <property type="evidence" value="ECO:0007669"/>
    <property type="project" value="UniProtKB-EC"/>
</dbReference>
<keyword evidence="6 11" id="KW-0862">Zinc</keyword>
<dbReference type="Proteomes" id="UP000031829">
    <property type="component" value="Chromosome"/>
</dbReference>
<dbReference type="GeneID" id="93642240"/>
<comment type="similarity">
    <text evidence="2 8">Belongs to the glycosyl hydrolase 42 family.</text>
</comment>
<evidence type="ECO:0000256" key="7">
    <source>
        <dbReference type="ARBA" id="ARBA00023295"/>
    </source>
</evidence>
<evidence type="ECO:0000256" key="3">
    <source>
        <dbReference type="ARBA" id="ARBA00012756"/>
    </source>
</evidence>
<feature type="binding site" evidence="11">
    <location>
        <position position="153"/>
    </location>
    <ligand>
        <name>Zn(2+)</name>
        <dbReference type="ChEBI" id="CHEBI:29105"/>
    </ligand>
</feature>
<evidence type="ECO:0000256" key="4">
    <source>
        <dbReference type="ARBA" id="ARBA00022723"/>
    </source>
</evidence>
<dbReference type="SUPFAM" id="SSF51445">
    <property type="entry name" value="(Trans)glycosidases"/>
    <property type="match status" value="1"/>
</dbReference>
<evidence type="ECO:0000256" key="9">
    <source>
        <dbReference type="PIRSR" id="PIRSR001084-1"/>
    </source>
</evidence>
<feature type="binding site" evidence="10">
    <location>
        <position position="103"/>
    </location>
    <ligand>
        <name>substrate</name>
    </ligand>
</feature>
<dbReference type="PIRSF" id="PIRSF001084">
    <property type="entry name" value="B-galactosidase"/>
    <property type="match status" value="1"/>
</dbReference>
<dbReference type="GO" id="GO:0009341">
    <property type="term" value="C:beta-galactosidase complex"/>
    <property type="evidence" value="ECO:0007669"/>
    <property type="project" value="InterPro"/>
</dbReference>
<accession>A0A0B6AQ94</accession>
<name>A0A0B6AQ94_PRIM2</name>
<feature type="binding site" evidence="10">
    <location>
        <position position="141"/>
    </location>
    <ligand>
        <name>substrate</name>
    </ligand>
</feature>
<dbReference type="CDD" id="cd03143">
    <property type="entry name" value="A4_beta-galactosidase_middle_domain"/>
    <property type="match status" value="1"/>
</dbReference>
<dbReference type="InterPro" id="IPR029062">
    <property type="entry name" value="Class_I_gatase-like"/>
</dbReference>
<gene>
    <name evidence="14" type="ORF">BG04_4226</name>
</gene>
<evidence type="ECO:0000313" key="15">
    <source>
        <dbReference type="Proteomes" id="UP000031829"/>
    </source>
</evidence>
<feature type="active site" description="Nucleophile" evidence="9">
    <location>
        <position position="304"/>
    </location>
</feature>
<dbReference type="SUPFAM" id="SSF52317">
    <property type="entry name" value="Class I glutamine amidotransferase-like"/>
    <property type="match status" value="1"/>
</dbReference>
<evidence type="ECO:0000256" key="10">
    <source>
        <dbReference type="PIRSR" id="PIRSR001084-2"/>
    </source>
</evidence>
<dbReference type="HOGENOM" id="CLU_012430_1_0_9"/>
<dbReference type="Gene3D" id="3.40.50.880">
    <property type="match status" value="1"/>
</dbReference>
<evidence type="ECO:0000256" key="6">
    <source>
        <dbReference type="ARBA" id="ARBA00022833"/>
    </source>
</evidence>
<dbReference type="InterPro" id="IPR003476">
    <property type="entry name" value="Glyco_hydro_42"/>
</dbReference>
<dbReference type="KEGG" id="bmeg:BG04_4226"/>
<evidence type="ECO:0000256" key="5">
    <source>
        <dbReference type="ARBA" id="ARBA00022801"/>
    </source>
</evidence>
<evidence type="ECO:0000313" key="14">
    <source>
        <dbReference type="EMBL" id="AJI22818.1"/>
    </source>
</evidence>
<dbReference type="Pfam" id="PF02449">
    <property type="entry name" value="Glyco_hydro_42"/>
    <property type="match status" value="1"/>
</dbReference>
<feature type="domain" description="Beta-galactosidase trimerisation" evidence="13">
    <location>
        <begin position="393"/>
        <end position="599"/>
    </location>
</feature>
<dbReference type="InterPro" id="IPR017853">
    <property type="entry name" value="GH"/>
</dbReference>
<evidence type="ECO:0000256" key="8">
    <source>
        <dbReference type="PIRNR" id="PIRNR001084"/>
    </source>
</evidence>
<feature type="active site" description="Proton donor" evidence="9">
    <location>
        <position position="142"/>
    </location>
</feature>